<sequence>MGNNESTGYKIVSQEDGLNINSNKITDVKNKNCNDDDNDSESKTDISDKPNSAALKENLDNLITEIEKAKPEDIKKILSEYTKKTVVAFYKTAKCISFFRKKDQKAIILASLVPQTKINLIQIYFNAQIPIEMYKLMENLDFNSLDKNKETFLFSVKSDMIGYLNKVLNITDKIDINFQQNSRTFLMYIVNNHITKFTNDYYELIEILVIQNFDFNVKYITGHTILSLALINNSHLVFQLANFMKIESYDITIDVYWLYLILNNHYNQIHNYIYYIGLRKDYVSLLYRLFKSYSYPSCDHDFTIFLIKWNQQTSKILKKACIEYVDSDGNTVVHLMAAKRCKKLLAYINDIFPDIKFKPNNKGLTIQDLYVQNKVKNRLMHMSEKNENTNTSVQQYQQ</sequence>
<reference evidence="2" key="1">
    <citation type="submission" date="2020-04" db="EMBL/GenBank/DDBJ databases">
        <title>Advantages and limits of metagenomic assembly and binning of a giant virus.</title>
        <authorList>
            <person name="Schulz F."/>
            <person name="Andreani J."/>
            <person name="Francis R."/>
            <person name="Boudjemaa H."/>
            <person name="Bou Khalil J.Y."/>
            <person name="Lee J."/>
            <person name="La Scola B."/>
            <person name="Woyke T."/>
        </authorList>
    </citation>
    <scope>NUCLEOTIDE SEQUENCE</scope>
    <source>
        <strain evidence="2">FV2/VV64</strain>
    </source>
</reference>
<dbReference type="InterPro" id="IPR036770">
    <property type="entry name" value="Ankyrin_rpt-contain_sf"/>
</dbReference>
<name>A0A7D3QVF8_9VIRU</name>
<feature type="compositionally biased region" description="Basic and acidic residues" evidence="1">
    <location>
        <begin position="26"/>
        <end position="48"/>
    </location>
</feature>
<accession>A0A7D3QVF8</accession>
<evidence type="ECO:0000256" key="1">
    <source>
        <dbReference type="SAM" id="MobiDB-lite"/>
    </source>
</evidence>
<organism evidence="2">
    <name type="scientific">Fadolivirus 2</name>
    <dbReference type="NCBI Taxonomy" id="2740747"/>
    <lineage>
        <taxon>Viruses</taxon>
        <taxon>Varidnaviria</taxon>
        <taxon>Bamfordvirae</taxon>
        <taxon>Nucleocytoviricota</taxon>
        <taxon>Megaviricetes</taxon>
        <taxon>Imitervirales</taxon>
        <taxon>Mimiviridae</taxon>
        <taxon>Klosneuvirinae</taxon>
        <taxon>Fadolivirus</taxon>
    </lineage>
</organism>
<dbReference type="SUPFAM" id="SSF48403">
    <property type="entry name" value="Ankyrin repeat"/>
    <property type="match status" value="1"/>
</dbReference>
<gene>
    <name evidence="2" type="ORF">Fadolivirus_2_21</name>
</gene>
<protein>
    <submittedName>
        <fullName evidence="2">Ankyrin repeat protein</fullName>
    </submittedName>
</protein>
<evidence type="ECO:0000313" key="2">
    <source>
        <dbReference type="EMBL" id="QKF94907.1"/>
    </source>
</evidence>
<dbReference type="Gene3D" id="1.25.40.20">
    <property type="entry name" value="Ankyrin repeat-containing domain"/>
    <property type="match status" value="1"/>
</dbReference>
<feature type="region of interest" description="Disordered" evidence="1">
    <location>
        <begin position="22"/>
        <end position="51"/>
    </location>
</feature>
<proteinExistence type="predicted"/>
<dbReference type="EMBL" id="MT418681">
    <property type="protein sequence ID" value="QKF94907.1"/>
    <property type="molecule type" value="Genomic_DNA"/>
</dbReference>